<proteinExistence type="inferred from homology"/>
<gene>
    <name evidence="8" type="ORF">FHX76_001435</name>
</gene>
<dbReference type="GO" id="GO:0008934">
    <property type="term" value="F:inositol monophosphate 1-phosphatase activity"/>
    <property type="evidence" value="ECO:0007669"/>
    <property type="project" value="InterPro"/>
</dbReference>
<dbReference type="SUPFAM" id="SSF56655">
    <property type="entry name" value="Carbohydrate phosphatase"/>
    <property type="match status" value="1"/>
</dbReference>
<dbReference type="GO" id="GO:0007165">
    <property type="term" value="P:signal transduction"/>
    <property type="evidence" value="ECO:0007669"/>
    <property type="project" value="TreeGrafter"/>
</dbReference>
<feature type="binding site" evidence="6">
    <location>
        <position position="241"/>
    </location>
    <ligand>
        <name>Mg(2+)</name>
        <dbReference type="ChEBI" id="CHEBI:18420"/>
        <label>1</label>
        <note>catalytic</note>
    </ligand>
</feature>
<keyword evidence="9" id="KW-1185">Reference proteome</keyword>
<evidence type="ECO:0000256" key="3">
    <source>
        <dbReference type="ARBA" id="ARBA00022723"/>
    </source>
</evidence>
<sequence length="286" mass="29709">MSTQNEQSLAAVPVQFLPQLSELLSTAVEAAEAAAALIHQMRREGVHVAAAKSSIVDVVTDADRAAEKLIIEKLTARRPHDSVLGEEEGDSVTGTSGVTWLVDPIDGTVNYLYNIPAYAVSVAAAISVDPSTPGSVDGWLTLVGCVFNPSTGERYTAQRGGGSFLNGERLSVNPVERLESSLVGTGFGYTSEKRRAQGQVVASLLPEVRDIRRIGSAALDLCSIASGSLDGYYESGLKVWDFGAGILVASEAGATVLGRSADSVPGTDLLVVAAPSIASPLRALVA</sequence>
<dbReference type="EMBL" id="JAAMOX010000001">
    <property type="protein sequence ID" value="NIH53567.1"/>
    <property type="molecule type" value="Genomic_DNA"/>
</dbReference>
<name>A0A7X5R179_9MICO</name>
<evidence type="ECO:0000256" key="2">
    <source>
        <dbReference type="ARBA" id="ARBA00001946"/>
    </source>
</evidence>
<keyword evidence="5 6" id="KW-0460">Magnesium</keyword>
<dbReference type="GO" id="GO:0006020">
    <property type="term" value="P:inositol metabolic process"/>
    <property type="evidence" value="ECO:0007669"/>
    <property type="project" value="TreeGrafter"/>
</dbReference>
<comment type="similarity">
    <text evidence="7">Belongs to the inositol monophosphatase superfamily.</text>
</comment>
<comment type="caution">
    <text evidence="8">The sequence shown here is derived from an EMBL/GenBank/DDBJ whole genome shotgun (WGS) entry which is preliminary data.</text>
</comment>
<comment type="catalytic activity">
    <reaction evidence="1 7">
        <text>a myo-inositol phosphate + H2O = myo-inositol + phosphate</text>
        <dbReference type="Rhea" id="RHEA:24056"/>
        <dbReference type="ChEBI" id="CHEBI:15377"/>
        <dbReference type="ChEBI" id="CHEBI:17268"/>
        <dbReference type="ChEBI" id="CHEBI:43474"/>
        <dbReference type="ChEBI" id="CHEBI:84139"/>
        <dbReference type="EC" id="3.1.3.25"/>
    </reaction>
</comment>
<feature type="binding site" evidence="6">
    <location>
        <position position="86"/>
    </location>
    <ligand>
        <name>Mg(2+)</name>
        <dbReference type="ChEBI" id="CHEBI:18420"/>
        <label>1</label>
        <note>catalytic</note>
    </ligand>
</feature>
<dbReference type="Gene3D" id="3.30.540.10">
    <property type="entry name" value="Fructose-1,6-Bisphosphatase, subunit A, domain 1"/>
    <property type="match status" value="1"/>
</dbReference>
<dbReference type="Proteomes" id="UP000541033">
    <property type="component" value="Unassembled WGS sequence"/>
</dbReference>
<comment type="cofactor">
    <cofactor evidence="2 6 7">
        <name>Mg(2+)</name>
        <dbReference type="ChEBI" id="CHEBI:18420"/>
    </cofactor>
</comment>
<dbReference type="EC" id="3.1.3.25" evidence="7"/>
<dbReference type="PRINTS" id="PR00377">
    <property type="entry name" value="IMPHPHTASES"/>
</dbReference>
<dbReference type="PANTHER" id="PTHR20854:SF4">
    <property type="entry name" value="INOSITOL-1-MONOPHOSPHATASE-RELATED"/>
    <property type="match status" value="1"/>
</dbReference>
<dbReference type="InterPro" id="IPR000760">
    <property type="entry name" value="Inositol_monophosphatase-like"/>
</dbReference>
<dbReference type="RefSeq" id="WP_167149282.1">
    <property type="nucleotide sequence ID" value="NZ_JAAMOX010000001.1"/>
</dbReference>
<feature type="binding site" evidence="6">
    <location>
        <position position="103"/>
    </location>
    <ligand>
        <name>Mg(2+)</name>
        <dbReference type="ChEBI" id="CHEBI:18420"/>
        <label>1</label>
        <note>catalytic</note>
    </ligand>
</feature>
<dbReference type="GO" id="GO:0046872">
    <property type="term" value="F:metal ion binding"/>
    <property type="evidence" value="ECO:0007669"/>
    <property type="project" value="UniProtKB-KW"/>
</dbReference>
<evidence type="ECO:0000256" key="7">
    <source>
        <dbReference type="RuleBase" id="RU364068"/>
    </source>
</evidence>
<dbReference type="PROSITE" id="PS00629">
    <property type="entry name" value="IMP_1"/>
    <property type="match status" value="1"/>
</dbReference>
<dbReference type="AlphaFoldDB" id="A0A7X5R179"/>
<accession>A0A7X5R179</accession>
<dbReference type="InterPro" id="IPR020583">
    <property type="entry name" value="Inositol_monoP_metal-BS"/>
</dbReference>
<keyword evidence="3 6" id="KW-0479">Metal-binding</keyword>
<evidence type="ECO:0000256" key="6">
    <source>
        <dbReference type="PIRSR" id="PIRSR600760-2"/>
    </source>
</evidence>
<dbReference type="PANTHER" id="PTHR20854">
    <property type="entry name" value="INOSITOL MONOPHOSPHATASE"/>
    <property type="match status" value="1"/>
</dbReference>
<feature type="binding site" evidence="6">
    <location>
        <position position="106"/>
    </location>
    <ligand>
        <name>Mg(2+)</name>
        <dbReference type="ChEBI" id="CHEBI:18420"/>
        <label>1</label>
        <note>catalytic</note>
    </ligand>
</feature>
<dbReference type="CDD" id="cd01639">
    <property type="entry name" value="IMPase"/>
    <property type="match status" value="1"/>
</dbReference>
<keyword evidence="4 7" id="KW-0378">Hydrolase</keyword>
<dbReference type="Gene3D" id="3.40.190.80">
    <property type="match status" value="1"/>
</dbReference>
<dbReference type="InterPro" id="IPR033942">
    <property type="entry name" value="IMPase"/>
</dbReference>
<evidence type="ECO:0000256" key="1">
    <source>
        <dbReference type="ARBA" id="ARBA00001033"/>
    </source>
</evidence>
<evidence type="ECO:0000256" key="5">
    <source>
        <dbReference type="ARBA" id="ARBA00022842"/>
    </source>
</evidence>
<evidence type="ECO:0000256" key="4">
    <source>
        <dbReference type="ARBA" id="ARBA00022801"/>
    </source>
</evidence>
<dbReference type="Pfam" id="PF00459">
    <property type="entry name" value="Inositol_P"/>
    <property type="match status" value="1"/>
</dbReference>
<protein>
    <recommendedName>
        <fullName evidence="7">Inositol-1-monophosphatase</fullName>
        <ecNumber evidence="7">3.1.3.25</ecNumber>
    </recommendedName>
</protein>
<reference evidence="8 9" key="1">
    <citation type="submission" date="2020-02" db="EMBL/GenBank/DDBJ databases">
        <title>Sequencing the genomes of 1000 actinobacteria strains.</title>
        <authorList>
            <person name="Klenk H.-P."/>
        </authorList>
    </citation>
    <scope>NUCLEOTIDE SEQUENCE [LARGE SCALE GENOMIC DNA]</scope>
    <source>
        <strain evidence="8 9">DSM 27960</strain>
    </source>
</reference>
<organism evidence="8 9">
    <name type="scientific">Lysinibacter cavernae</name>
    <dbReference type="NCBI Taxonomy" id="1640652"/>
    <lineage>
        <taxon>Bacteria</taxon>
        <taxon>Bacillati</taxon>
        <taxon>Actinomycetota</taxon>
        <taxon>Actinomycetes</taxon>
        <taxon>Micrococcales</taxon>
        <taxon>Microbacteriaceae</taxon>
        <taxon>Lysinibacter</taxon>
    </lineage>
</organism>
<evidence type="ECO:0000313" key="9">
    <source>
        <dbReference type="Proteomes" id="UP000541033"/>
    </source>
</evidence>
<feature type="binding site" evidence="6">
    <location>
        <position position="105"/>
    </location>
    <ligand>
        <name>Mg(2+)</name>
        <dbReference type="ChEBI" id="CHEBI:18420"/>
        <label>1</label>
        <note>catalytic</note>
    </ligand>
</feature>
<evidence type="ECO:0000313" key="8">
    <source>
        <dbReference type="EMBL" id="NIH53567.1"/>
    </source>
</evidence>